<feature type="compositionally biased region" description="Polar residues" evidence="1">
    <location>
        <begin position="1"/>
        <end position="19"/>
    </location>
</feature>
<dbReference type="HOGENOM" id="CLU_039092_0_0_1"/>
<accession>A0A093VL74</accession>
<sequence length="316" mass="34851">MVEEPATTTRSGRVITPSTRAREAAGSDNISAVRTSKKSMTQVELTAVKKAAGLIEEKQNGKDGNRDMLKKIGQYLESTYQEVKGLKEVLIKQERMIKEQSEMIRGQSSIIKALQTQVEAIQNQSADECKHLREQLDTIANAPVKETYAAALGSQPGHQQDAPLGPSVPSTFANILFCTIDTSRVGEDDKGNEEIRNWRCAAVVKDAKNADRIKVVCRHEDEIQLVKELYPVKIDNANRKAVLDTEGNILLGAAEALGKENNINIAKISWLSKKDSNKAYGSIVVYVTKGIDAKRLIDGNYFDIVGESAYTRIFEP</sequence>
<evidence type="ECO:0000256" key="1">
    <source>
        <dbReference type="SAM" id="MobiDB-lite"/>
    </source>
</evidence>
<organism evidence="2">
    <name type="scientific">Talaromyces marneffei PM1</name>
    <dbReference type="NCBI Taxonomy" id="1077442"/>
    <lineage>
        <taxon>Eukaryota</taxon>
        <taxon>Fungi</taxon>
        <taxon>Dikarya</taxon>
        <taxon>Ascomycota</taxon>
        <taxon>Pezizomycotina</taxon>
        <taxon>Eurotiomycetes</taxon>
        <taxon>Eurotiomycetidae</taxon>
        <taxon>Eurotiales</taxon>
        <taxon>Trichocomaceae</taxon>
        <taxon>Talaromyces</taxon>
        <taxon>Talaromyces sect. Talaromyces</taxon>
    </lineage>
</organism>
<keyword evidence="2" id="KW-0547">Nucleotide-binding</keyword>
<dbReference type="EMBL" id="JPOX01000002">
    <property type="protein sequence ID" value="KFX52930.1"/>
    <property type="molecule type" value="Genomic_DNA"/>
</dbReference>
<comment type="caution">
    <text evidence="2">The sequence shown here is derived from an EMBL/GenBank/DDBJ whole genome shotgun (WGS) entry which is preliminary data.</text>
</comment>
<gene>
    <name evidence="2" type="ORF">GQ26_0023150</name>
</gene>
<reference evidence="2" key="1">
    <citation type="journal article" date="2014" name="PLoS Genet.">
        <title>Signature Gene Expression Reveals Novel Clues to the Molecular Mechanisms of Dimorphic Transition in Penicillium marneffei.</title>
        <authorList>
            <person name="Yang E."/>
            <person name="Wang G."/>
            <person name="Cai J."/>
            <person name="Woo P.C."/>
            <person name="Lau S.K."/>
            <person name="Yuen K.-Y."/>
            <person name="Chow W.-N."/>
            <person name="Lin X."/>
        </authorList>
    </citation>
    <scope>NUCLEOTIDE SEQUENCE [LARGE SCALE GENOMIC DNA]</scope>
    <source>
        <strain evidence="2">PM1</strain>
    </source>
</reference>
<dbReference type="AlphaFoldDB" id="A0A093VL74"/>
<dbReference type="GO" id="GO:0004386">
    <property type="term" value="F:helicase activity"/>
    <property type="evidence" value="ECO:0007669"/>
    <property type="project" value="UniProtKB-KW"/>
</dbReference>
<protein>
    <submittedName>
        <fullName evidence="2">Putative ATP-dependent RNA helicase rha-2</fullName>
    </submittedName>
</protein>
<feature type="region of interest" description="Disordered" evidence="1">
    <location>
        <begin position="1"/>
        <end position="28"/>
    </location>
</feature>
<keyword evidence="2" id="KW-0067">ATP-binding</keyword>
<evidence type="ECO:0000313" key="2">
    <source>
        <dbReference type="EMBL" id="KFX52930.1"/>
    </source>
</evidence>
<keyword evidence="2" id="KW-0347">Helicase</keyword>
<proteinExistence type="predicted"/>
<name>A0A093VL74_TALMA</name>
<keyword evidence="2" id="KW-0378">Hydrolase</keyword>